<proteinExistence type="predicted"/>
<protein>
    <submittedName>
        <fullName evidence="1">Uncharacterized protein</fullName>
    </submittedName>
</protein>
<gene>
    <name evidence="1" type="ORF">CONCODRAFT_9021</name>
</gene>
<keyword evidence="2" id="KW-1185">Reference proteome</keyword>
<reference evidence="1 2" key="1">
    <citation type="journal article" date="2015" name="Genome Biol. Evol.">
        <title>Phylogenomic analyses indicate that early fungi evolved digesting cell walls of algal ancestors of land plants.</title>
        <authorList>
            <person name="Chang Y."/>
            <person name="Wang S."/>
            <person name="Sekimoto S."/>
            <person name="Aerts A.L."/>
            <person name="Choi C."/>
            <person name="Clum A."/>
            <person name="LaButti K.M."/>
            <person name="Lindquist E.A."/>
            <person name="Yee Ngan C."/>
            <person name="Ohm R.A."/>
            <person name="Salamov A.A."/>
            <person name="Grigoriev I.V."/>
            <person name="Spatafora J.W."/>
            <person name="Berbee M.L."/>
        </authorList>
    </citation>
    <scope>NUCLEOTIDE SEQUENCE [LARGE SCALE GENOMIC DNA]</scope>
    <source>
        <strain evidence="1 2">NRRL 28638</strain>
    </source>
</reference>
<name>A0A137P1E4_CONC2</name>
<dbReference type="AlphaFoldDB" id="A0A137P1E4"/>
<dbReference type="EMBL" id="KQ964565">
    <property type="protein sequence ID" value="KXN68691.1"/>
    <property type="molecule type" value="Genomic_DNA"/>
</dbReference>
<evidence type="ECO:0000313" key="1">
    <source>
        <dbReference type="EMBL" id="KXN68691.1"/>
    </source>
</evidence>
<accession>A0A137P1E4</accession>
<evidence type="ECO:0000313" key="2">
    <source>
        <dbReference type="Proteomes" id="UP000070444"/>
    </source>
</evidence>
<sequence length="271" mass="31536">MLQSSSSSAPATDIVFSSSRDILISCEKYTNGILISLSGIIRTFDNILYNYEQENYASPFKALLQILKELKGIQNNRCCYIYRRGPKKGTKCLRVKFRDDVKYIGDSCKSHTPKALGQNKELTHIYGDVYLDRDKVVVIKNTEPTKNYNWVLVRKFNRNKGTLTKFSKTVLESLATSSLKQKFDYIIDESKFIDEARLGQIMFDSKEKPQNTVYTASKPFSGNDVNKEFDKYYRCERLEASNESLINPEDFDQLYKNKQLYREKFDGWKRK</sequence>
<dbReference type="Proteomes" id="UP000070444">
    <property type="component" value="Unassembled WGS sequence"/>
</dbReference>
<organism evidence="1 2">
    <name type="scientific">Conidiobolus coronatus (strain ATCC 28846 / CBS 209.66 / NRRL 28638)</name>
    <name type="common">Delacroixia coronata</name>
    <dbReference type="NCBI Taxonomy" id="796925"/>
    <lineage>
        <taxon>Eukaryota</taxon>
        <taxon>Fungi</taxon>
        <taxon>Fungi incertae sedis</taxon>
        <taxon>Zoopagomycota</taxon>
        <taxon>Entomophthoromycotina</taxon>
        <taxon>Entomophthoromycetes</taxon>
        <taxon>Entomophthorales</taxon>
        <taxon>Ancylistaceae</taxon>
        <taxon>Conidiobolus</taxon>
    </lineage>
</organism>